<dbReference type="KEGG" id="amus:LMH87_005310"/>
<evidence type="ECO:0000313" key="2">
    <source>
        <dbReference type="Proteomes" id="UP001144673"/>
    </source>
</evidence>
<dbReference type="GeneID" id="80892469"/>
<keyword evidence="2" id="KW-1185">Reference proteome</keyword>
<comment type="caution">
    <text evidence="1">The sequence shown here is derived from an EMBL/GenBank/DDBJ whole genome shotgun (WGS) entry which is preliminary data.</text>
</comment>
<gene>
    <name evidence="1" type="ORF">LMH87_005310</name>
</gene>
<reference evidence="1" key="1">
    <citation type="journal article" date="2023" name="Access Microbiol">
        <title>De-novo genome assembly for Akanthomyces muscarius, a biocontrol agent of insect agricultural pests.</title>
        <authorList>
            <person name="Erdos Z."/>
            <person name="Studholme D.J."/>
            <person name="Raymond B."/>
            <person name="Sharma M."/>
        </authorList>
    </citation>
    <scope>NUCLEOTIDE SEQUENCE</scope>
    <source>
        <strain evidence="1">Ve6</strain>
    </source>
</reference>
<proteinExistence type="predicted"/>
<sequence length="92" mass="10630">MASIVSRPRPSAPAHYVPLVNLDSFSQITPGQPRLYFPHGCKVQRFIRFRTAWKSRAQSQEGNNHPGSWSIFFSFFFSLYHQYPAATPRPNF</sequence>
<dbReference type="EMBL" id="JAJHUN010000001">
    <property type="protein sequence ID" value="KAJ4163590.1"/>
    <property type="molecule type" value="Genomic_DNA"/>
</dbReference>
<organism evidence="1 2">
    <name type="scientific">Akanthomyces muscarius</name>
    <name type="common">Entomopathogenic fungus</name>
    <name type="synonym">Lecanicillium muscarium</name>
    <dbReference type="NCBI Taxonomy" id="2231603"/>
    <lineage>
        <taxon>Eukaryota</taxon>
        <taxon>Fungi</taxon>
        <taxon>Dikarya</taxon>
        <taxon>Ascomycota</taxon>
        <taxon>Pezizomycotina</taxon>
        <taxon>Sordariomycetes</taxon>
        <taxon>Hypocreomycetidae</taxon>
        <taxon>Hypocreales</taxon>
        <taxon>Cordycipitaceae</taxon>
        <taxon>Akanthomyces</taxon>
    </lineage>
</organism>
<evidence type="ECO:0000313" key="1">
    <source>
        <dbReference type="EMBL" id="KAJ4163590.1"/>
    </source>
</evidence>
<dbReference type="Proteomes" id="UP001144673">
    <property type="component" value="Chromosome 1"/>
</dbReference>
<protein>
    <submittedName>
        <fullName evidence="1">Uncharacterized protein</fullName>
    </submittedName>
</protein>
<accession>A0A9W8QLK2</accession>
<dbReference type="AlphaFoldDB" id="A0A9W8QLK2"/>
<dbReference type="RefSeq" id="XP_056058505.1">
    <property type="nucleotide sequence ID" value="XM_056203004.1"/>
</dbReference>
<name>A0A9W8QLK2_AKAMU</name>